<dbReference type="Pfam" id="PF12710">
    <property type="entry name" value="HAD"/>
    <property type="match status" value="1"/>
</dbReference>
<name>A0ABM7XAX8_9BACT</name>
<accession>A0ABM7XAX8</accession>
<dbReference type="SUPFAM" id="SSF56784">
    <property type="entry name" value="HAD-like"/>
    <property type="match status" value="1"/>
</dbReference>
<dbReference type="EMBL" id="AP025592">
    <property type="protein sequence ID" value="BDG09014.1"/>
    <property type="molecule type" value="Genomic_DNA"/>
</dbReference>
<gene>
    <name evidence="2" type="primary">mtnX</name>
    <name evidence="2" type="ORF">AMPC_21270</name>
</gene>
<evidence type="ECO:0000313" key="2">
    <source>
        <dbReference type="EMBL" id="BDG09014.1"/>
    </source>
</evidence>
<dbReference type="NCBIfam" id="TIGR01488">
    <property type="entry name" value="HAD-SF-IB"/>
    <property type="match status" value="1"/>
</dbReference>
<dbReference type="RefSeq" id="WP_248340592.1">
    <property type="nucleotide sequence ID" value="NZ_AP025592.1"/>
</dbReference>
<dbReference type="InterPro" id="IPR006384">
    <property type="entry name" value="HAD_hydro_PyrdxlP_Pase-like"/>
</dbReference>
<dbReference type="Proteomes" id="UP001162734">
    <property type="component" value="Chromosome"/>
</dbReference>
<keyword evidence="1" id="KW-0378">Hydrolase</keyword>
<sequence length="225" mass="24431">MTEPTPARPDRWAILCDFDGTAVMEDIGDRVAIRFAGHDLWRRECDAYLAGAFSFSALLGRIFEPITASAEEIAAFARQVAVLRPGFERFVAAARDAGRPFIVCSAGLDVYIGPVLERLAPELREYLKLRSNHATCSPEGMKISFHAGFEGCGRCGFCKGAVARALQAEGYRVVLCGDGTADRCAAAAADLVFARGKLVRYCGAERIPCIPFETFDEVLARFPPG</sequence>
<evidence type="ECO:0000313" key="3">
    <source>
        <dbReference type="Proteomes" id="UP001162734"/>
    </source>
</evidence>
<dbReference type="Gene3D" id="3.90.1470.20">
    <property type="match status" value="1"/>
</dbReference>
<organism evidence="2 3">
    <name type="scientific">Anaeromyxobacter paludicola</name>
    <dbReference type="NCBI Taxonomy" id="2918171"/>
    <lineage>
        <taxon>Bacteria</taxon>
        <taxon>Pseudomonadati</taxon>
        <taxon>Myxococcota</taxon>
        <taxon>Myxococcia</taxon>
        <taxon>Myxococcales</taxon>
        <taxon>Cystobacterineae</taxon>
        <taxon>Anaeromyxobacteraceae</taxon>
        <taxon>Anaeromyxobacter</taxon>
    </lineage>
</organism>
<keyword evidence="3" id="KW-1185">Reference proteome</keyword>
<protein>
    <submittedName>
        <fullName evidence="2">2-hydroxy-3-keto-5-methylthiopentenyl-1-phosphate phosphatase</fullName>
    </submittedName>
</protein>
<dbReference type="Gene3D" id="3.40.50.1000">
    <property type="entry name" value="HAD superfamily/HAD-like"/>
    <property type="match status" value="1"/>
</dbReference>
<dbReference type="InterPro" id="IPR036412">
    <property type="entry name" value="HAD-like_sf"/>
</dbReference>
<proteinExistence type="predicted"/>
<evidence type="ECO:0000256" key="1">
    <source>
        <dbReference type="ARBA" id="ARBA00022801"/>
    </source>
</evidence>
<dbReference type="InterPro" id="IPR023214">
    <property type="entry name" value="HAD_sf"/>
</dbReference>
<reference evidence="3" key="1">
    <citation type="journal article" date="2022" name="Int. J. Syst. Evol. Microbiol.">
        <title>Anaeromyxobacter oryzae sp. nov., Anaeromyxobacter diazotrophicus sp. nov. and Anaeromyxobacter paludicola sp. nov., isolated from paddy soils.</title>
        <authorList>
            <person name="Itoh H."/>
            <person name="Xu Z."/>
            <person name="Mise K."/>
            <person name="Masuda Y."/>
            <person name="Ushijima N."/>
            <person name="Hayakawa C."/>
            <person name="Shiratori Y."/>
            <person name="Senoo K."/>
        </authorList>
    </citation>
    <scope>NUCLEOTIDE SEQUENCE [LARGE SCALE GENOMIC DNA]</scope>
    <source>
        <strain evidence="3">Red630</strain>
    </source>
</reference>
<dbReference type="NCBIfam" id="TIGR01489">
    <property type="entry name" value="DKMTPPase-SF"/>
    <property type="match status" value="1"/>
</dbReference>